<protein>
    <recommendedName>
        <fullName evidence="3">Major capsid protein</fullName>
    </recommendedName>
</protein>
<evidence type="ECO:0000256" key="1">
    <source>
        <dbReference type="SAM" id="MobiDB-lite"/>
    </source>
</evidence>
<proteinExistence type="predicted"/>
<feature type="region of interest" description="Disordered" evidence="1">
    <location>
        <begin position="69"/>
        <end position="92"/>
    </location>
</feature>
<accession>A0A0F7L790</accession>
<reference evidence="2" key="2">
    <citation type="submission" date="2015-03" db="EMBL/GenBank/DDBJ databases">
        <authorList>
            <person name="Chow C.-E.T."/>
            <person name="Winget D.M."/>
            <person name="White R.A.III."/>
            <person name="Hallam S.J."/>
            <person name="Suttle C.A."/>
        </authorList>
    </citation>
    <scope>NUCLEOTIDE SEQUENCE</scope>
    <source>
        <strain evidence="2">Oxic1_8</strain>
    </source>
</reference>
<evidence type="ECO:0008006" key="3">
    <source>
        <dbReference type="Google" id="ProtNLM"/>
    </source>
</evidence>
<dbReference type="InterPro" id="IPR053738">
    <property type="entry name" value="Lambda_capsid_assembly"/>
</dbReference>
<evidence type="ECO:0000313" key="2">
    <source>
        <dbReference type="EMBL" id="AKH48404.1"/>
    </source>
</evidence>
<reference evidence="2" key="1">
    <citation type="journal article" date="2015" name="Front. Microbiol.">
        <title>Combining genomic sequencing methods to explore viral diversity and reveal potential virus-host interactions.</title>
        <authorList>
            <person name="Chow C.E."/>
            <person name="Winget D.M."/>
            <person name="White R.A.III."/>
            <person name="Hallam S.J."/>
            <person name="Suttle C.A."/>
        </authorList>
    </citation>
    <scope>NUCLEOTIDE SEQUENCE</scope>
    <source>
        <strain evidence="2">Oxic1_8</strain>
    </source>
</reference>
<name>A0A0F7L790_9VIRU</name>
<sequence>MAVTPSAALGQARPDLRDGLDEFDLAANQAGFIGLSLAPVIEVVTQSGKYPKLELAEILKKKKDAKRASGANYSRGGRQGTSGSFATDEYGAEEPVDSRNAEIYGDWWDSEVLAAQGARDQVLQNLEDLVIAKVDAVSNTTAAGTAWTTHATATPVANVMTAKKAVRDRIGIVPNAMAIEWDRLMDLLQCTEILDRIKYAGFDDPKAAALKNLSIMAGVFDVEHFFVAGAMKNTANESAAASLATVFTKTNALLFVHSDDRNLKRPRWCNTFHWGEDGSEIGGVVEEYDEPQTRSKIVRSRLDVDVQEVYPEAAELITGV</sequence>
<organism evidence="2">
    <name type="scientific">uncultured marine virus</name>
    <dbReference type="NCBI Taxonomy" id="186617"/>
    <lineage>
        <taxon>Viruses</taxon>
        <taxon>environmental samples</taxon>
    </lineage>
</organism>
<dbReference type="Gene3D" id="3.90.1690.10">
    <property type="entry name" value="phage-related protein like domain"/>
    <property type="match status" value="1"/>
</dbReference>
<dbReference type="EMBL" id="KR029603">
    <property type="protein sequence ID" value="AKH48404.1"/>
    <property type="molecule type" value="Genomic_DNA"/>
</dbReference>